<evidence type="ECO:0000313" key="1">
    <source>
        <dbReference type="EMBL" id="KAH7925163.1"/>
    </source>
</evidence>
<evidence type="ECO:0000313" key="2">
    <source>
        <dbReference type="Proteomes" id="UP000790709"/>
    </source>
</evidence>
<comment type="caution">
    <text evidence="1">The sequence shown here is derived from an EMBL/GenBank/DDBJ whole genome shotgun (WGS) entry which is preliminary data.</text>
</comment>
<dbReference type="EMBL" id="MU266408">
    <property type="protein sequence ID" value="KAH7925163.1"/>
    <property type="molecule type" value="Genomic_DNA"/>
</dbReference>
<keyword evidence="2" id="KW-1185">Reference proteome</keyword>
<protein>
    <submittedName>
        <fullName evidence="1">Uncharacterized protein</fullName>
    </submittedName>
</protein>
<organism evidence="1 2">
    <name type="scientific">Leucogyrophana mollusca</name>
    <dbReference type="NCBI Taxonomy" id="85980"/>
    <lineage>
        <taxon>Eukaryota</taxon>
        <taxon>Fungi</taxon>
        <taxon>Dikarya</taxon>
        <taxon>Basidiomycota</taxon>
        <taxon>Agaricomycotina</taxon>
        <taxon>Agaricomycetes</taxon>
        <taxon>Agaricomycetidae</taxon>
        <taxon>Boletales</taxon>
        <taxon>Boletales incertae sedis</taxon>
        <taxon>Leucogyrophana</taxon>
    </lineage>
</organism>
<dbReference type="Proteomes" id="UP000790709">
    <property type="component" value="Unassembled WGS sequence"/>
</dbReference>
<sequence>MQPLTLYDIPSKLPGNIWTPNPAKPRFVLSYKGLPFETAWVEYPDIAGALKEIGAEPSKNADGSALYTVPVLKDPNTGAIITDSFAIVEYLEKTYPTKPVLPYNSKVLIRTFEPTFVACTQVSVRLIVFRTAEILNARSAEYFIRTRSKNFGIADWEEMSPVGEKRDADWANLKKGLDTVSGWYEKSEGKWIMGDTFSYADIIVACRILWFKRVLKEEEWKEVSSWNNGRWANVLVDVEKECNLAQY</sequence>
<reference evidence="1" key="1">
    <citation type="journal article" date="2021" name="New Phytol.">
        <title>Evolutionary innovations through gain and loss of genes in the ectomycorrhizal Boletales.</title>
        <authorList>
            <person name="Wu G."/>
            <person name="Miyauchi S."/>
            <person name="Morin E."/>
            <person name="Kuo A."/>
            <person name="Drula E."/>
            <person name="Varga T."/>
            <person name="Kohler A."/>
            <person name="Feng B."/>
            <person name="Cao Y."/>
            <person name="Lipzen A."/>
            <person name="Daum C."/>
            <person name="Hundley H."/>
            <person name="Pangilinan J."/>
            <person name="Johnson J."/>
            <person name="Barry K."/>
            <person name="LaButti K."/>
            <person name="Ng V."/>
            <person name="Ahrendt S."/>
            <person name="Min B."/>
            <person name="Choi I.G."/>
            <person name="Park H."/>
            <person name="Plett J.M."/>
            <person name="Magnuson J."/>
            <person name="Spatafora J.W."/>
            <person name="Nagy L.G."/>
            <person name="Henrissat B."/>
            <person name="Grigoriev I.V."/>
            <person name="Yang Z.L."/>
            <person name="Xu J."/>
            <person name="Martin F.M."/>
        </authorList>
    </citation>
    <scope>NUCLEOTIDE SEQUENCE</scope>
    <source>
        <strain evidence="1">KUC20120723A-06</strain>
    </source>
</reference>
<gene>
    <name evidence="1" type="ORF">BV22DRAFT_1065541</name>
</gene>
<name>A0ACB8BKT7_9AGAM</name>
<accession>A0ACB8BKT7</accession>
<proteinExistence type="predicted"/>